<keyword evidence="3" id="KW-1185">Reference proteome</keyword>
<accession>A0A7D5PD38</accession>
<dbReference type="RefSeq" id="WP_179909623.1">
    <property type="nucleotide sequence ID" value="NZ_CP058910.1"/>
</dbReference>
<keyword evidence="1" id="KW-0472">Membrane</keyword>
<keyword evidence="1" id="KW-1133">Transmembrane helix</keyword>
<feature type="transmembrane region" description="Helical" evidence="1">
    <location>
        <begin position="129"/>
        <end position="154"/>
    </location>
</feature>
<organism evidence="2 3">
    <name type="scientific">Halosimplex rubrum</name>
    <dbReference type="NCBI Taxonomy" id="869889"/>
    <lineage>
        <taxon>Archaea</taxon>
        <taxon>Methanobacteriati</taxon>
        <taxon>Methanobacteriota</taxon>
        <taxon>Stenosarchaea group</taxon>
        <taxon>Halobacteria</taxon>
        <taxon>Halobacteriales</taxon>
        <taxon>Haloarculaceae</taxon>
        <taxon>Halosimplex</taxon>
    </lineage>
</organism>
<protein>
    <recommendedName>
        <fullName evidence="4">DUF4184 family protein</fullName>
    </recommendedName>
</protein>
<evidence type="ECO:0000313" key="3">
    <source>
        <dbReference type="Proteomes" id="UP000509667"/>
    </source>
</evidence>
<feature type="transmembrane region" description="Helical" evidence="1">
    <location>
        <begin position="53"/>
        <end position="76"/>
    </location>
</feature>
<evidence type="ECO:0008006" key="4">
    <source>
        <dbReference type="Google" id="ProtNLM"/>
    </source>
</evidence>
<dbReference type="AlphaFoldDB" id="A0A7D5PD38"/>
<keyword evidence="1" id="KW-0812">Transmembrane</keyword>
<proteinExistence type="predicted"/>
<reference evidence="2 3" key="1">
    <citation type="submission" date="2020-07" db="EMBL/GenBank/DDBJ databases">
        <title>Halosimplex pelagicum sp. nov. and Halosimplex rubrum sp. nov., isolated from salted brown alga Laminaria, and emended description of the genus Halosimplex.</title>
        <authorList>
            <person name="Cui H."/>
        </authorList>
    </citation>
    <scope>NUCLEOTIDE SEQUENCE [LARGE SCALE GENOMIC DNA]</scope>
    <source>
        <strain evidence="2 3">R27</strain>
    </source>
</reference>
<evidence type="ECO:0000313" key="2">
    <source>
        <dbReference type="EMBL" id="QLH79759.1"/>
    </source>
</evidence>
<feature type="transmembrane region" description="Helical" evidence="1">
    <location>
        <begin position="88"/>
        <end position="109"/>
    </location>
</feature>
<dbReference type="Proteomes" id="UP000509667">
    <property type="component" value="Chromosome"/>
</dbReference>
<sequence>MPLTPFHLGPALFLGALAPRRLDLPTLLIASVVIDVRAALVVFGPLGGPVHGFLTTVLGATVVATLVAGVVLALPARLDGLVDRVRPGATATPAAVAAGALVGAWSHVLLDATLYADVTPFFPLPGNPFLLGAFGLVYGGCVAAGVVGISLLAARFGRSWHTGAS</sequence>
<dbReference type="EMBL" id="CP058910">
    <property type="protein sequence ID" value="QLH79759.1"/>
    <property type="molecule type" value="Genomic_DNA"/>
</dbReference>
<gene>
    <name evidence="2" type="ORF">HZS55_21765</name>
</gene>
<name>A0A7D5PD38_9EURY</name>
<evidence type="ECO:0000256" key="1">
    <source>
        <dbReference type="SAM" id="Phobius"/>
    </source>
</evidence>
<dbReference type="GeneID" id="56080550"/>
<dbReference type="KEGG" id="hrr:HZS55_21765"/>
<dbReference type="OrthoDB" id="271811at2157"/>